<name>A0AAX4MXE2_9CAUD</name>
<accession>A0AAX4MXE2</accession>
<keyword evidence="2" id="KW-1185">Reference proteome</keyword>
<organism evidence="1 2">
    <name type="scientific">Pseudomonas phage vB_PpuM-Amme-3</name>
    <dbReference type="NCBI Taxonomy" id="3132617"/>
    <lineage>
        <taxon>Viruses</taxon>
        <taxon>Duplodnaviria</taxon>
        <taxon>Heunggongvirae</taxon>
        <taxon>Uroviricota</taxon>
        <taxon>Caudoviricetes</taxon>
        <taxon>Vandenendeviridae</taxon>
        <taxon>Gorskivirinae</taxon>
        <taxon>Tartuvirus</taxon>
        <taxon>Tartuvirus amme3</taxon>
    </lineage>
</organism>
<evidence type="ECO:0000313" key="2">
    <source>
        <dbReference type="Proteomes" id="UP001438490"/>
    </source>
</evidence>
<sequence>MHTVKEKFRIVKVGRDNAREGRGHLNYPHIYEVYVERLVTNRVKVSGFLWWSKYTLKTEARWKYIGYHLSEQCAREYIVKKVAGLRDEGKVIAEFEM</sequence>
<evidence type="ECO:0000313" key="1">
    <source>
        <dbReference type="EMBL" id="WYV99120.1"/>
    </source>
</evidence>
<dbReference type="EMBL" id="PP496413">
    <property type="protein sequence ID" value="WYV99120.1"/>
    <property type="molecule type" value="Genomic_DNA"/>
</dbReference>
<protein>
    <submittedName>
        <fullName evidence="1">Uncharacterized protein</fullName>
    </submittedName>
</protein>
<gene>
    <name evidence="1" type="ORF">Amme3_00124</name>
</gene>
<reference evidence="1 2" key="1">
    <citation type="submission" date="2024-03" db="EMBL/GenBank/DDBJ databases">
        <title>Isolation and characterization of a phage collection against Pseudomonas putida.</title>
        <authorList>
            <person name="Brauer A."/>
            <person name="Rosendahl S."/>
            <person name="Kangsep A."/>
            <person name="Rikberg R."/>
            <person name="Lewanczyk A.C."/>
            <person name="Horak R."/>
            <person name="Tamman H."/>
        </authorList>
    </citation>
    <scope>NUCLEOTIDE SEQUENCE [LARGE SCALE GENOMIC DNA]</scope>
</reference>
<proteinExistence type="predicted"/>
<dbReference type="Proteomes" id="UP001438490">
    <property type="component" value="Segment"/>
</dbReference>